<proteinExistence type="predicted"/>
<dbReference type="Proteomes" id="UP000256970">
    <property type="component" value="Unassembled WGS sequence"/>
</dbReference>
<evidence type="ECO:0000313" key="3">
    <source>
        <dbReference type="Proteomes" id="UP000256970"/>
    </source>
</evidence>
<protein>
    <submittedName>
        <fullName evidence="2">Uncharacterized protein</fullName>
    </submittedName>
</protein>
<organism evidence="2 3">
    <name type="scientific">Tetradesmus obliquus</name>
    <name type="common">Green alga</name>
    <name type="synonym">Acutodesmus obliquus</name>
    <dbReference type="NCBI Taxonomy" id="3088"/>
    <lineage>
        <taxon>Eukaryota</taxon>
        <taxon>Viridiplantae</taxon>
        <taxon>Chlorophyta</taxon>
        <taxon>core chlorophytes</taxon>
        <taxon>Chlorophyceae</taxon>
        <taxon>CS clade</taxon>
        <taxon>Sphaeropleales</taxon>
        <taxon>Scenedesmaceae</taxon>
        <taxon>Tetradesmus</taxon>
    </lineage>
</organism>
<sequence>MIRALLLVALVATVAAQAPVTPKPANATAAATTAPAAAAKPAPAAAAKPAATATATPAATAKSAAVPAAAAGAAAAGTAAVATKDAAMPGAAAAEPAMPTSPCGAAMTSIPFTLKSISGSGCENNEALLGKPYACAASMVANVTDFSGPAAECTYNGEASMGSGEAACAEDGVLGNAKVAPAKEGVRELVQGTWVFAKPGTFEGKVNADGSLTIMTPLKDGTMCELTYTAGVAKKPVKLPADEADALVTQAKFDAEQVKEDTAAIANGTMPAPDAPKKSSAAAAAGVSGFMLLLGAAAALF</sequence>
<dbReference type="EMBL" id="FNXT01000033">
    <property type="protein sequence ID" value="SZX59942.1"/>
    <property type="molecule type" value="Genomic_DNA"/>
</dbReference>
<name>A0A383V577_TETOB</name>
<feature type="signal peptide" evidence="1">
    <location>
        <begin position="1"/>
        <end position="16"/>
    </location>
</feature>
<evidence type="ECO:0000256" key="1">
    <source>
        <dbReference type="SAM" id="SignalP"/>
    </source>
</evidence>
<feature type="chain" id="PRO_5016814193" evidence="1">
    <location>
        <begin position="17"/>
        <end position="301"/>
    </location>
</feature>
<keyword evidence="1" id="KW-0732">Signal</keyword>
<accession>A0A383V577</accession>
<dbReference type="AlphaFoldDB" id="A0A383V577"/>
<reference evidence="2 3" key="1">
    <citation type="submission" date="2016-10" db="EMBL/GenBank/DDBJ databases">
        <authorList>
            <person name="Cai Z."/>
        </authorList>
    </citation>
    <scope>NUCLEOTIDE SEQUENCE [LARGE SCALE GENOMIC DNA]</scope>
</reference>
<gene>
    <name evidence="2" type="ORF">BQ4739_LOCUS541</name>
</gene>
<keyword evidence="3" id="KW-1185">Reference proteome</keyword>
<evidence type="ECO:0000313" key="2">
    <source>
        <dbReference type="EMBL" id="SZX59942.1"/>
    </source>
</evidence>